<dbReference type="EMBL" id="JAELVF020000001">
    <property type="protein sequence ID" value="MBU7597602.1"/>
    <property type="molecule type" value="Genomic_DNA"/>
</dbReference>
<reference evidence="1" key="1">
    <citation type="submission" date="2021-06" db="EMBL/GenBank/DDBJ databases">
        <title>Sequencing of actinobacteria type strains.</title>
        <authorList>
            <person name="Nguyen G.-S."/>
            <person name="Wentzel A."/>
        </authorList>
    </citation>
    <scope>NUCLEOTIDE SEQUENCE</scope>
    <source>
        <strain evidence="1">P38-E01</strain>
    </source>
</reference>
<comment type="caution">
    <text evidence="1">The sequence shown here is derived from an EMBL/GenBank/DDBJ whole genome shotgun (WGS) entry which is preliminary data.</text>
</comment>
<proteinExistence type="predicted"/>
<evidence type="ECO:0000313" key="1">
    <source>
        <dbReference type="EMBL" id="MBU7597602.1"/>
    </source>
</evidence>
<keyword evidence="2" id="KW-1185">Reference proteome</keyword>
<dbReference type="AlphaFoldDB" id="A0A949JCP1"/>
<name>A0A949JCP1_9ACTN</name>
<sequence>MTPLALAATLTTSVTGLAAYSALDAAGVGTAPAAPFRDIGLALGVGGLAGGLLGARLQHRVGEGALLTLLGTVATATALTHLLRG</sequence>
<gene>
    <name evidence="1" type="ORF">JGS22_008195</name>
</gene>
<organism evidence="1 2">
    <name type="scientific">Streptomyces tardus</name>
    <dbReference type="NCBI Taxonomy" id="2780544"/>
    <lineage>
        <taxon>Bacteria</taxon>
        <taxon>Bacillati</taxon>
        <taxon>Actinomycetota</taxon>
        <taxon>Actinomycetes</taxon>
        <taxon>Kitasatosporales</taxon>
        <taxon>Streptomycetaceae</taxon>
        <taxon>Streptomyces</taxon>
    </lineage>
</organism>
<evidence type="ECO:0000313" key="2">
    <source>
        <dbReference type="Proteomes" id="UP000694501"/>
    </source>
</evidence>
<dbReference type="Proteomes" id="UP000694501">
    <property type="component" value="Unassembled WGS sequence"/>
</dbReference>
<protein>
    <submittedName>
        <fullName evidence="1">Uncharacterized protein</fullName>
    </submittedName>
</protein>
<accession>A0A949JCP1</accession>
<dbReference type="RefSeq" id="WP_211042620.1">
    <property type="nucleotide sequence ID" value="NZ_JAELVF020000001.1"/>
</dbReference>